<accession>A0A6J7N035</accession>
<proteinExistence type="predicted"/>
<dbReference type="EMBL" id="CAFBOM010000109">
    <property type="protein sequence ID" value="CAB4986397.1"/>
    <property type="molecule type" value="Genomic_DNA"/>
</dbReference>
<name>A0A6J7N035_9ZZZZ</name>
<evidence type="ECO:0000313" key="1">
    <source>
        <dbReference type="EMBL" id="CAB4986397.1"/>
    </source>
</evidence>
<dbReference type="AlphaFoldDB" id="A0A6J7N035"/>
<organism evidence="1">
    <name type="scientific">freshwater metagenome</name>
    <dbReference type="NCBI Taxonomy" id="449393"/>
    <lineage>
        <taxon>unclassified sequences</taxon>
        <taxon>metagenomes</taxon>
        <taxon>ecological metagenomes</taxon>
    </lineage>
</organism>
<sequence>MELMPQESAISVVTLAELHGLPVITQDNDFAALEGMTGVVVVSV</sequence>
<gene>
    <name evidence="1" type="ORF">UFOPK3957_00752</name>
</gene>
<protein>
    <submittedName>
        <fullName evidence="1">Unannotated protein</fullName>
    </submittedName>
</protein>
<reference evidence="1" key="1">
    <citation type="submission" date="2020-05" db="EMBL/GenBank/DDBJ databases">
        <authorList>
            <person name="Chiriac C."/>
            <person name="Salcher M."/>
            <person name="Ghai R."/>
            <person name="Kavagutti S V."/>
        </authorList>
    </citation>
    <scope>NUCLEOTIDE SEQUENCE</scope>
</reference>